<dbReference type="Proteomes" id="UP000326553">
    <property type="component" value="Chromosome"/>
</dbReference>
<keyword evidence="3" id="KW-1185">Reference proteome</keyword>
<feature type="domain" description="BioF2-like acetyltransferase" evidence="1">
    <location>
        <begin position="183"/>
        <end position="316"/>
    </location>
</feature>
<name>A0A5J6HR27_STRAD</name>
<reference evidence="2 3" key="1">
    <citation type="submission" date="2017-09" db="EMBL/GenBank/DDBJ databases">
        <authorList>
            <person name="Lee N."/>
            <person name="Cho B.-K."/>
        </authorList>
    </citation>
    <scope>NUCLEOTIDE SEQUENCE [LARGE SCALE GENOMIC DNA]</scope>
    <source>
        <strain evidence="2 3">ATCC 12461</strain>
    </source>
</reference>
<organism evidence="2 3">
    <name type="scientific">Streptomyces alboniger</name>
    <dbReference type="NCBI Taxonomy" id="132473"/>
    <lineage>
        <taxon>Bacteria</taxon>
        <taxon>Bacillati</taxon>
        <taxon>Actinomycetota</taxon>
        <taxon>Actinomycetes</taxon>
        <taxon>Kitasatosporales</taxon>
        <taxon>Streptomycetaceae</taxon>
        <taxon>Streptomyces</taxon>
        <taxon>Streptomyces aurantiacus group</taxon>
    </lineage>
</organism>
<proteinExistence type="predicted"/>
<dbReference type="KEGG" id="salw:CP975_27490"/>
<evidence type="ECO:0000313" key="2">
    <source>
        <dbReference type="EMBL" id="QEV20791.1"/>
    </source>
</evidence>
<dbReference type="EMBL" id="CP023695">
    <property type="protein sequence ID" value="QEV20791.1"/>
    <property type="molecule type" value="Genomic_DNA"/>
</dbReference>
<accession>A0A5J6HR27</accession>
<evidence type="ECO:0000313" key="3">
    <source>
        <dbReference type="Proteomes" id="UP000326553"/>
    </source>
</evidence>
<dbReference type="Pfam" id="PF13480">
    <property type="entry name" value="Acetyltransf_6"/>
    <property type="match status" value="1"/>
</dbReference>
<dbReference type="InterPro" id="IPR016181">
    <property type="entry name" value="Acyl_CoA_acyltransferase"/>
</dbReference>
<gene>
    <name evidence="2" type="ORF">CP975_27490</name>
</gene>
<evidence type="ECO:0000259" key="1">
    <source>
        <dbReference type="Pfam" id="PF13480"/>
    </source>
</evidence>
<dbReference type="RefSeq" id="WP_055530553.1">
    <property type="nucleotide sequence ID" value="NZ_CP023695.1"/>
</dbReference>
<sequence>MRVTESIEDFSEQELDEIAADCLFGKQYLSFVEEEHGSRARVLYFSTRDSSGKLTGFTTGHVYRESIPLTFHLDDFAGAGTAGTFARWTSHLVVGVPVRLRSRVFATRPSAIADFLEEIVEWAGQAGLEAVVLPFVLGSDKNLCESLTEAGFASAFYEGDFYLPVSGGDIDEFLTAGLPRGPRKRFRNDINHFELSGLEAVDIAELGPDAAVLADQHRALMERYGRPAVEFTRESFERFERQVRDRSFIGVRSGRDLIGYSMSMYGHGTLHVLRYGRDDDVSDDSRIYINVGYVEPLKRAIELGCERVHFGKSAHRVKTLRGCQYEDGLVYARFLDKGVHGELAETFSRLDPANRERFHALVDGTPPDTP</sequence>
<dbReference type="AlphaFoldDB" id="A0A5J6HR27"/>
<protein>
    <recommendedName>
        <fullName evidence="1">BioF2-like acetyltransferase domain-containing protein</fullName>
    </recommendedName>
</protein>
<dbReference type="InterPro" id="IPR038740">
    <property type="entry name" value="BioF2-like_GNAT_dom"/>
</dbReference>
<dbReference type="OrthoDB" id="5493615at2"/>
<dbReference type="SUPFAM" id="SSF55729">
    <property type="entry name" value="Acyl-CoA N-acyltransferases (Nat)"/>
    <property type="match status" value="1"/>
</dbReference>